<keyword evidence="4 9" id="KW-0863">Zinc-finger</keyword>
<evidence type="ECO:0000256" key="10">
    <source>
        <dbReference type="SAM" id="Coils"/>
    </source>
</evidence>
<evidence type="ECO:0000256" key="8">
    <source>
        <dbReference type="ARBA" id="ARBA00023242"/>
    </source>
</evidence>
<evidence type="ECO:0000256" key="11">
    <source>
        <dbReference type="SAM" id="MobiDB-lite"/>
    </source>
</evidence>
<feature type="compositionally biased region" description="Polar residues" evidence="11">
    <location>
        <begin position="116"/>
        <end position="133"/>
    </location>
</feature>
<dbReference type="Pfam" id="PF01753">
    <property type="entry name" value="zf-MYND"/>
    <property type="match status" value="1"/>
</dbReference>
<evidence type="ECO:0000259" key="13">
    <source>
        <dbReference type="PROSITE" id="PS51119"/>
    </source>
</evidence>
<dbReference type="Pfam" id="PF08788">
    <property type="entry name" value="NHR2"/>
    <property type="match status" value="1"/>
</dbReference>
<dbReference type="PROSITE" id="PS50865">
    <property type="entry name" value="ZF_MYND_2"/>
    <property type="match status" value="1"/>
</dbReference>
<keyword evidence="5" id="KW-0862">Zinc</keyword>
<proteinExistence type="predicted"/>
<dbReference type="SUPFAM" id="SSF158553">
    <property type="entry name" value="TAFH domain-like"/>
    <property type="match status" value="1"/>
</dbReference>
<dbReference type="InterPro" id="IPR002893">
    <property type="entry name" value="Znf_MYND"/>
</dbReference>
<keyword evidence="6" id="KW-0805">Transcription regulation</keyword>
<feature type="region of interest" description="Disordered" evidence="11">
    <location>
        <begin position="530"/>
        <end position="564"/>
    </location>
</feature>
<feature type="compositionally biased region" description="Low complexity" evidence="11">
    <location>
        <begin position="73"/>
        <end position="82"/>
    </location>
</feature>
<keyword evidence="7" id="KW-0804">Transcription</keyword>
<evidence type="ECO:0000256" key="2">
    <source>
        <dbReference type="ARBA" id="ARBA00022491"/>
    </source>
</evidence>
<feature type="region of interest" description="Disordered" evidence="11">
    <location>
        <begin position="20"/>
        <end position="187"/>
    </location>
</feature>
<dbReference type="SUPFAM" id="SSF144232">
    <property type="entry name" value="HIT/MYND zinc finger-like"/>
    <property type="match status" value="1"/>
</dbReference>
<feature type="compositionally biased region" description="Polar residues" evidence="11">
    <location>
        <begin position="400"/>
        <end position="411"/>
    </location>
</feature>
<dbReference type="PROSITE" id="PS01360">
    <property type="entry name" value="ZF_MYND_1"/>
    <property type="match status" value="1"/>
</dbReference>
<feature type="region of interest" description="Disordered" evidence="11">
    <location>
        <begin position="214"/>
        <end position="242"/>
    </location>
</feature>
<evidence type="ECO:0000256" key="7">
    <source>
        <dbReference type="ARBA" id="ARBA00023163"/>
    </source>
</evidence>
<evidence type="ECO:0000256" key="1">
    <source>
        <dbReference type="ARBA" id="ARBA00004123"/>
    </source>
</evidence>
<feature type="compositionally biased region" description="Basic and acidic residues" evidence="11">
    <location>
        <begin position="367"/>
        <end position="393"/>
    </location>
</feature>
<keyword evidence="3" id="KW-0479">Metal-binding</keyword>
<name>A0A8C3NS57_9PASS</name>
<accession>A0A8C3NS57</accession>
<dbReference type="SMART" id="SM00549">
    <property type="entry name" value="TAFH"/>
    <property type="match status" value="1"/>
</dbReference>
<evidence type="ECO:0000256" key="5">
    <source>
        <dbReference type="ARBA" id="ARBA00022833"/>
    </source>
</evidence>
<dbReference type="InterPro" id="IPR003894">
    <property type="entry name" value="TAFH_NHR1"/>
</dbReference>
<dbReference type="InterPro" id="IPR014896">
    <property type="entry name" value="NHR2"/>
</dbReference>
<dbReference type="GO" id="GO:0008270">
    <property type="term" value="F:zinc ion binding"/>
    <property type="evidence" value="ECO:0007669"/>
    <property type="project" value="UniProtKB-KW"/>
</dbReference>
<dbReference type="InterPro" id="IPR013289">
    <property type="entry name" value="CBFA2T1/2/3"/>
</dbReference>
<evidence type="ECO:0000256" key="4">
    <source>
        <dbReference type="ARBA" id="ARBA00022771"/>
    </source>
</evidence>
<evidence type="ECO:0000313" key="14">
    <source>
        <dbReference type="Ensembl" id="ENSCRFP00000002103.1"/>
    </source>
</evidence>
<dbReference type="PROSITE" id="PS51119">
    <property type="entry name" value="TAFH"/>
    <property type="match status" value="1"/>
</dbReference>
<dbReference type="FunFam" id="6.10.140.2220:FF:000001">
    <property type="entry name" value="CBFA2/RUNX1 translocation partner 3"/>
    <property type="match status" value="1"/>
</dbReference>
<organism evidence="14 15">
    <name type="scientific">Cyanoderma ruficeps</name>
    <name type="common">rufous-capped babbler</name>
    <dbReference type="NCBI Taxonomy" id="181631"/>
    <lineage>
        <taxon>Eukaryota</taxon>
        <taxon>Metazoa</taxon>
        <taxon>Chordata</taxon>
        <taxon>Craniata</taxon>
        <taxon>Vertebrata</taxon>
        <taxon>Euteleostomi</taxon>
        <taxon>Archelosauria</taxon>
        <taxon>Archosauria</taxon>
        <taxon>Dinosauria</taxon>
        <taxon>Saurischia</taxon>
        <taxon>Theropoda</taxon>
        <taxon>Coelurosauria</taxon>
        <taxon>Aves</taxon>
        <taxon>Neognathae</taxon>
        <taxon>Neoaves</taxon>
        <taxon>Telluraves</taxon>
        <taxon>Australaves</taxon>
        <taxon>Passeriformes</taxon>
        <taxon>Sylvioidea</taxon>
        <taxon>Timaliidae</taxon>
        <taxon>Cyanoderma</taxon>
    </lineage>
</organism>
<dbReference type="Ensembl" id="ENSCRFT00000002194.1">
    <property type="protein sequence ID" value="ENSCRFP00000002103.1"/>
    <property type="gene ID" value="ENSCRFG00000001756.1"/>
</dbReference>
<reference evidence="14" key="1">
    <citation type="submission" date="2025-08" db="UniProtKB">
        <authorList>
            <consortium name="Ensembl"/>
        </authorList>
    </citation>
    <scope>IDENTIFICATION</scope>
</reference>
<evidence type="ECO:0000259" key="12">
    <source>
        <dbReference type="PROSITE" id="PS50865"/>
    </source>
</evidence>
<protein>
    <submittedName>
        <fullName evidence="14">CBFA2/RUNX1 partner transcriptional co-repressor 3</fullName>
    </submittedName>
</protein>
<dbReference type="GO" id="GO:0005634">
    <property type="term" value="C:nucleus"/>
    <property type="evidence" value="ECO:0007669"/>
    <property type="project" value="UniProtKB-SubCell"/>
</dbReference>
<feature type="compositionally biased region" description="Low complexity" evidence="11">
    <location>
        <begin position="32"/>
        <end position="44"/>
    </location>
</feature>
<feature type="compositionally biased region" description="Basic residues" evidence="11">
    <location>
        <begin position="45"/>
        <end position="56"/>
    </location>
</feature>
<dbReference type="Gene3D" id="6.10.140.2220">
    <property type="match status" value="1"/>
</dbReference>
<evidence type="ECO:0000256" key="3">
    <source>
        <dbReference type="ARBA" id="ARBA00022723"/>
    </source>
</evidence>
<evidence type="ECO:0000313" key="15">
    <source>
        <dbReference type="Proteomes" id="UP000694396"/>
    </source>
</evidence>
<feature type="region of interest" description="Disordered" evidence="11">
    <location>
        <begin position="689"/>
        <end position="734"/>
    </location>
</feature>
<dbReference type="PANTHER" id="PTHR10379">
    <property type="entry name" value="MTG8 ETO EIGHT TWENTY ONE PROTEIN"/>
    <property type="match status" value="1"/>
</dbReference>
<dbReference type="GO" id="GO:0006351">
    <property type="term" value="P:DNA-templated transcription"/>
    <property type="evidence" value="ECO:0007669"/>
    <property type="project" value="InterPro"/>
</dbReference>
<keyword evidence="10" id="KW-0175">Coiled coil</keyword>
<feature type="coiled-coil region" evidence="10">
    <location>
        <begin position="584"/>
        <end position="626"/>
    </location>
</feature>
<dbReference type="Gene3D" id="6.10.250.230">
    <property type="match status" value="1"/>
</dbReference>
<evidence type="ECO:0000256" key="9">
    <source>
        <dbReference type="PROSITE-ProRule" id="PRU00134"/>
    </source>
</evidence>
<dbReference type="Pfam" id="PF07531">
    <property type="entry name" value="TAFH"/>
    <property type="match status" value="1"/>
</dbReference>
<dbReference type="AlphaFoldDB" id="A0A8C3NS57"/>
<keyword evidence="8" id="KW-0539">Nucleus</keyword>
<dbReference type="Proteomes" id="UP000694396">
    <property type="component" value="Unplaced"/>
</dbReference>
<dbReference type="PANTHER" id="PTHR10379:SF6">
    <property type="entry name" value="PROTEIN CBFA2T3"/>
    <property type="match status" value="1"/>
</dbReference>
<keyword evidence="15" id="KW-1185">Reference proteome</keyword>
<dbReference type="PRINTS" id="PR01875">
    <property type="entry name" value="ETOFAMILY"/>
</dbReference>
<keyword evidence="2" id="KW-0678">Repressor</keyword>
<feature type="region of interest" description="Disordered" evidence="11">
    <location>
        <begin position="363"/>
        <end position="424"/>
    </location>
</feature>
<dbReference type="GO" id="GO:0003714">
    <property type="term" value="F:transcription corepressor activity"/>
    <property type="evidence" value="ECO:0007669"/>
    <property type="project" value="InterPro"/>
</dbReference>
<dbReference type="InterPro" id="IPR037249">
    <property type="entry name" value="TAFH/NHR1_dom_sf"/>
</dbReference>
<dbReference type="FunFam" id="1.20.120.1110:FF:000001">
    <property type="entry name" value="RUNX1 translocation partner 1"/>
    <property type="match status" value="1"/>
</dbReference>
<comment type="subcellular location">
    <subcellularLocation>
        <location evidence="1">Nucleus</location>
    </subcellularLocation>
</comment>
<reference evidence="14" key="2">
    <citation type="submission" date="2025-09" db="UniProtKB">
        <authorList>
            <consortium name="Ensembl"/>
        </authorList>
    </citation>
    <scope>IDENTIFICATION</scope>
</reference>
<feature type="domain" description="TAFH" evidence="13">
    <location>
        <begin position="249"/>
        <end position="344"/>
    </location>
</feature>
<dbReference type="Gene3D" id="1.20.120.1110">
    <property type="entry name" value="TAFH/NHR1 domain"/>
    <property type="match status" value="1"/>
</dbReference>
<feature type="domain" description="MYND-type" evidence="12">
    <location>
        <begin position="645"/>
        <end position="681"/>
    </location>
</feature>
<sequence length="734" mass="79347">MADREGRAGLGHRWFLLGKDTGAAARPPPPAALSLPGSCSPSPRHGTRLRCHRGPGRHMSGPGGRAGAERAGHPAPLRSSASPAPPQLLPTRGTGPAAPASAGLAELGCCQHPLGTPQSGQGPSLDRTSQDNAETAAGTMPDSPADVKTQARSTPPSMPPPPPAAQGATRHPSFTPGTNRDAGPPTFLPRGRFHGCLKWSMVCLLMNGSSHSPTAISGAPSTPNGFSNGPATSSSASLSTHQLPPACGARQLSKLKRFLTTLQQFGNDISPEIGERVRTLVLGLVNSTLTIEEFHAKLQEATNFPLRPFVIPFLKANLPLLQRELLHCARMAKQTPAQYLAQHEQLLLDANASSPIDSSELLLEVGESGKRRTPDRTKENGLDRDPLHPEHLSKRPCTMSPAQRYSPSNGLSHPPNGLGHPPAGPALPQHYRLEDMAMAHHYRDTYRHPDPRELRERQRPAAVHGTRQEEVIDHRLTDREWAEEWKHLNNLLNCIMDMVEKTRRSLTVLRRCQEADREELNHWIRRYSDAEDMKKGSPPSARPHNSSSAAAEAPQLDAHRDFAPRPLSGYMPEEIWRKAEEAVNEVKRQAMSELQKAVSDAERKAHELITTERAKMERALAEAKRQASEDALTVINQQEDSSESCWNCGRKASETCSGCNTARYCGSFCQHKDWEKHHHVCGQTLQGLPGPAAPGPGQPDGVPAMASSPSEAGSVAASRAGTPATPAPLDSASR</sequence>
<evidence type="ECO:0000256" key="6">
    <source>
        <dbReference type="ARBA" id="ARBA00023015"/>
    </source>
</evidence>